<dbReference type="SUPFAM" id="SSF51101">
    <property type="entry name" value="Mannose-binding lectins"/>
    <property type="match status" value="1"/>
</dbReference>
<dbReference type="Gene3D" id="2.100.10.30">
    <property type="entry name" value="Jacalin-like lectin domain"/>
    <property type="match status" value="1"/>
</dbReference>
<evidence type="ECO:0000256" key="2">
    <source>
        <dbReference type="SAM" id="MobiDB-lite"/>
    </source>
</evidence>
<dbReference type="EMBL" id="AP003207">
    <property type="protein sequence ID" value="BAD52750.1"/>
    <property type="molecule type" value="Genomic_DNA"/>
</dbReference>
<evidence type="ECO:0000313" key="5">
    <source>
        <dbReference type="EMBL" id="BAD52750.1"/>
    </source>
</evidence>
<feature type="domain" description="Jacalin-type lectin" evidence="3">
    <location>
        <begin position="130"/>
        <end position="271"/>
    </location>
</feature>
<dbReference type="CDD" id="cd09612">
    <property type="entry name" value="Jacalin"/>
    <property type="match status" value="1"/>
</dbReference>
<dbReference type="PANTHER" id="PTHR46506">
    <property type="entry name" value="OS05G0143600 PROTEIN"/>
    <property type="match status" value="1"/>
</dbReference>
<dbReference type="InterPro" id="IPR001229">
    <property type="entry name" value="Jacalin-like_lectin_dom"/>
</dbReference>
<dbReference type="EMBL" id="AP002870">
    <property type="protein sequence ID" value="BAD52599.1"/>
    <property type="molecule type" value="Genomic_DNA"/>
</dbReference>
<evidence type="ECO:0000313" key="6">
    <source>
        <dbReference type="Proteomes" id="UP000000763"/>
    </source>
</evidence>
<dbReference type="InterPro" id="IPR033734">
    <property type="entry name" value="Jacalin-like_lectin_dom_plant"/>
</dbReference>
<protein>
    <submittedName>
        <fullName evidence="4">SalT</fullName>
    </submittedName>
</protein>
<feature type="compositionally biased region" description="Basic and acidic residues" evidence="2">
    <location>
        <begin position="107"/>
        <end position="116"/>
    </location>
</feature>
<feature type="compositionally biased region" description="Basic residues" evidence="2">
    <location>
        <begin position="81"/>
        <end position="90"/>
    </location>
</feature>
<gene>
    <name evidence="5" type="ORF">B1157F09.3</name>
    <name evidence="4" type="ORF">P0458A05.21</name>
</gene>
<organism evidence="4">
    <name type="scientific">Oryza sativa subsp. japonica</name>
    <name type="common">Rice</name>
    <dbReference type="NCBI Taxonomy" id="39947"/>
    <lineage>
        <taxon>Eukaryota</taxon>
        <taxon>Viridiplantae</taxon>
        <taxon>Streptophyta</taxon>
        <taxon>Embryophyta</taxon>
        <taxon>Tracheophyta</taxon>
        <taxon>Spermatophyta</taxon>
        <taxon>Magnoliopsida</taxon>
        <taxon>Liliopsida</taxon>
        <taxon>Poales</taxon>
        <taxon>Poaceae</taxon>
        <taxon>BOP clade</taxon>
        <taxon>Oryzoideae</taxon>
        <taxon>Oryzeae</taxon>
        <taxon>Oryzinae</taxon>
        <taxon>Oryza</taxon>
        <taxon>Oryza sativa</taxon>
    </lineage>
</organism>
<dbReference type="InterPro" id="IPR036404">
    <property type="entry name" value="Jacalin-like_lectin_dom_sf"/>
</dbReference>
<dbReference type="Proteomes" id="UP000000763">
    <property type="component" value="Chromosome 1"/>
</dbReference>
<keyword evidence="1" id="KW-0430">Lectin</keyword>
<evidence type="ECO:0000259" key="3">
    <source>
        <dbReference type="PROSITE" id="PS51752"/>
    </source>
</evidence>
<accession>Q5ZCQ9</accession>
<dbReference type="Pfam" id="PF01419">
    <property type="entry name" value="Jacalin"/>
    <property type="match status" value="1"/>
</dbReference>
<reference evidence="4" key="1">
    <citation type="journal article" date="2002" name="Nature">
        <title>The genome sequence and structure of rice chromosome 1.</title>
        <authorList>
            <person name="Sasaki T."/>
            <person name="Matsumoto T."/>
            <person name="Yamamoto K."/>
            <person name="Sakata K."/>
            <person name="Baba T."/>
            <person name="Katayose Y."/>
            <person name="Wu J."/>
            <person name="Niimura Y."/>
            <person name="Cheng Z."/>
            <person name="Nagamura Y."/>
            <person name="Antonio B.A."/>
            <person name="Kanamori H."/>
            <person name="Hosokawa S."/>
            <person name="Masukawa M."/>
            <person name="Arikawa K."/>
            <person name="Chiden Y."/>
            <person name="Hayashi M."/>
            <person name="Okamoto M."/>
            <person name="Ando T."/>
            <person name="Aoki H."/>
            <person name="Arita K."/>
            <person name="Hamada M."/>
            <person name="Harada C."/>
            <person name="Hijishita S."/>
            <person name="Honda M."/>
            <person name="Ichikawa Y."/>
            <person name="Idonuma A."/>
            <person name="Iijima M."/>
            <person name="Ikeda M."/>
            <person name="Ikeno M."/>
            <person name="Itoh S."/>
            <person name="Itoh T."/>
            <person name="Itoh Y."/>
            <person name="Itoh Y."/>
            <person name="Iwabuchi A."/>
            <person name="Kamiya K."/>
            <person name="Karasawa W."/>
            <person name="Katagiri S."/>
            <person name="Kikuta A."/>
            <person name="Kobayashi N."/>
            <person name="Kono I."/>
            <person name="Machita K."/>
            <person name="Maehara T."/>
            <person name="Mizuno H."/>
            <person name="Mizubayashi T."/>
            <person name="Mukai Y."/>
            <person name="Nagasaki H."/>
            <person name="Nakashima M."/>
            <person name="Nakama Y."/>
            <person name="Nakamichi Y."/>
            <person name="Nakamura M."/>
            <person name="Namiki N."/>
            <person name="Negishi M."/>
            <person name="Ohta I."/>
            <person name="Ono N."/>
            <person name="Saji S."/>
            <person name="Sakai K."/>
            <person name="Shibata M."/>
            <person name="Shimokawa T."/>
            <person name="Shomura A."/>
            <person name="Song J."/>
            <person name="Takazaki Y."/>
            <person name="Terasawa K."/>
            <person name="Tsuji K."/>
            <person name="Waki K."/>
            <person name="Yamagata H."/>
            <person name="Yamane H."/>
            <person name="Yoshiki S."/>
            <person name="Yoshihara R."/>
            <person name="Yukawa K."/>
            <person name="Zhong H."/>
            <person name="Iwama H."/>
            <person name="Endo T."/>
            <person name="Ito H."/>
            <person name="Hahn J.H."/>
            <person name="Kim H.I."/>
            <person name="Eun M.Y."/>
            <person name="Yano M."/>
            <person name="Jiang J."/>
            <person name="Gojobori T."/>
        </authorList>
    </citation>
    <scope>NUCLEOTIDE SEQUENCE</scope>
</reference>
<sequence length="271" mass="28667">MLCRAASTYSIDMLVKDFLQLLYELVEKGYLPPLPLGRAPPCAEPLPATLHLAAERPCATLWPAAALRTPPPPPGRLPSRIQRRGGHRRPAAVWLPHGRGGGENEGEERGERRGGEGGEDGEEIRAHMALVKIGQWGGNGGSAQDISVPPCKLTSVTIRSGQAIDAITFSYVGMDGLEHVVGPWGGPGGSPTTFKIGPTERVKEFSGTHGPFGTLADIVTYLKIVTDATTYELGVKSGTPFNVPLQGNATVVGFFGRSGALLDAVGVYIRP</sequence>
<evidence type="ECO:0000313" key="4">
    <source>
        <dbReference type="EMBL" id="BAD52599.1"/>
    </source>
</evidence>
<dbReference type="AlphaFoldDB" id="Q5ZCQ9"/>
<accession>Q5ZDP0</accession>
<dbReference type="SMART" id="SM00915">
    <property type="entry name" value="Jacalin"/>
    <property type="match status" value="1"/>
</dbReference>
<dbReference type="PROSITE" id="PS51752">
    <property type="entry name" value="JACALIN_LECTIN"/>
    <property type="match status" value="1"/>
</dbReference>
<proteinExistence type="predicted"/>
<evidence type="ECO:0000256" key="1">
    <source>
        <dbReference type="ARBA" id="ARBA00022734"/>
    </source>
</evidence>
<reference evidence="6" key="2">
    <citation type="journal article" date="2005" name="Nature">
        <title>The map-based sequence of the rice genome.</title>
        <authorList>
            <consortium name="International rice genome sequencing project (IRGSP)"/>
            <person name="Matsumoto T."/>
            <person name="Wu J."/>
            <person name="Kanamori H."/>
            <person name="Katayose Y."/>
            <person name="Fujisawa M."/>
            <person name="Namiki N."/>
            <person name="Mizuno H."/>
            <person name="Yamamoto K."/>
            <person name="Antonio B.A."/>
            <person name="Baba T."/>
            <person name="Sakata K."/>
            <person name="Nagamura Y."/>
            <person name="Aoki H."/>
            <person name="Arikawa K."/>
            <person name="Arita K."/>
            <person name="Bito T."/>
            <person name="Chiden Y."/>
            <person name="Fujitsuka N."/>
            <person name="Fukunaka R."/>
            <person name="Hamada M."/>
            <person name="Harada C."/>
            <person name="Hayashi A."/>
            <person name="Hijishita S."/>
            <person name="Honda M."/>
            <person name="Hosokawa S."/>
            <person name="Ichikawa Y."/>
            <person name="Idonuma A."/>
            <person name="Iijima M."/>
            <person name="Ikeda M."/>
            <person name="Ikeno M."/>
            <person name="Ito K."/>
            <person name="Ito S."/>
            <person name="Ito T."/>
            <person name="Ito Y."/>
            <person name="Ito Y."/>
            <person name="Iwabuchi A."/>
            <person name="Kamiya K."/>
            <person name="Karasawa W."/>
            <person name="Kurita K."/>
            <person name="Katagiri S."/>
            <person name="Kikuta A."/>
            <person name="Kobayashi H."/>
            <person name="Kobayashi N."/>
            <person name="Machita K."/>
            <person name="Maehara T."/>
            <person name="Masukawa M."/>
            <person name="Mizubayashi T."/>
            <person name="Mukai Y."/>
            <person name="Nagasaki H."/>
            <person name="Nagata Y."/>
            <person name="Naito S."/>
            <person name="Nakashima M."/>
            <person name="Nakama Y."/>
            <person name="Nakamichi Y."/>
            <person name="Nakamura M."/>
            <person name="Meguro A."/>
            <person name="Negishi M."/>
            <person name="Ohta I."/>
            <person name="Ohta T."/>
            <person name="Okamoto M."/>
            <person name="Ono N."/>
            <person name="Saji S."/>
            <person name="Sakaguchi M."/>
            <person name="Sakai K."/>
            <person name="Shibata M."/>
            <person name="Shimokawa T."/>
            <person name="Song J."/>
            <person name="Takazaki Y."/>
            <person name="Terasawa K."/>
            <person name="Tsugane M."/>
            <person name="Tsuji K."/>
            <person name="Ueda S."/>
            <person name="Waki K."/>
            <person name="Yamagata H."/>
            <person name="Yamamoto M."/>
            <person name="Yamamoto S."/>
            <person name="Yamane H."/>
            <person name="Yoshiki S."/>
            <person name="Yoshihara R."/>
            <person name="Yukawa K."/>
            <person name="Zhong H."/>
            <person name="Yano M."/>
            <person name="Yuan Q."/>
            <person name="Ouyang S."/>
            <person name="Liu J."/>
            <person name="Jones K.M."/>
            <person name="Gansberger K."/>
            <person name="Moffat K."/>
            <person name="Hill J."/>
            <person name="Bera J."/>
            <person name="Fadrosh D."/>
            <person name="Jin S."/>
            <person name="Johri S."/>
            <person name="Kim M."/>
            <person name="Overton L."/>
            <person name="Reardon M."/>
            <person name="Tsitrin T."/>
            <person name="Vuong H."/>
            <person name="Weaver B."/>
            <person name="Ciecko A."/>
            <person name="Tallon L."/>
            <person name="Jackson J."/>
            <person name="Pai G."/>
            <person name="Aken S.V."/>
            <person name="Utterback T."/>
            <person name="Reidmuller S."/>
            <person name="Feldblyum T."/>
            <person name="Hsiao J."/>
            <person name="Zismann V."/>
            <person name="Iobst S."/>
            <person name="de Vazeille A.R."/>
            <person name="Buell C.R."/>
            <person name="Ying K."/>
            <person name="Li Y."/>
            <person name="Lu T."/>
            <person name="Huang Y."/>
            <person name="Zhao Q."/>
            <person name="Feng Q."/>
            <person name="Zhang L."/>
            <person name="Zhu J."/>
            <person name="Weng Q."/>
            <person name="Mu J."/>
            <person name="Lu Y."/>
            <person name="Fan D."/>
            <person name="Liu Y."/>
            <person name="Guan J."/>
            <person name="Zhang Y."/>
            <person name="Yu S."/>
            <person name="Liu X."/>
            <person name="Zhang Y."/>
            <person name="Hong G."/>
            <person name="Han B."/>
            <person name="Choisne N."/>
            <person name="Demange N."/>
            <person name="Orjeda G."/>
            <person name="Samain S."/>
            <person name="Cattolico L."/>
            <person name="Pelletier E."/>
            <person name="Couloux A."/>
            <person name="Segurens B."/>
            <person name="Wincker P."/>
            <person name="D'Hont A."/>
            <person name="Scarpelli C."/>
            <person name="Weissenbach J."/>
            <person name="Salanoubat M."/>
            <person name="Quetier F."/>
            <person name="Yu Y."/>
            <person name="Kim H.R."/>
            <person name="Rambo T."/>
            <person name="Currie J."/>
            <person name="Collura K."/>
            <person name="Luo M."/>
            <person name="Yang T."/>
            <person name="Ammiraju J.S.S."/>
            <person name="Engler F."/>
            <person name="Soderlund C."/>
            <person name="Wing R.A."/>
            <person name="Palmer L.E."/>
            <person name="de la Bastide M."/>
            <person name="Spiegel L."/>
            <person name="Nascimento L."/>
            <person name="Zutavern T."/>
            <person name="O'Shaughnessy A."/>
            <person name="Dike S."/>
            <person name="Dedhia N."/>
            <person name="Preston R."/>
            <person name="Balija V."/>
            <person name="McCombie W.R."/>
            <person name="Chow T."/>
            <person name="Chen H."/>
            <person name="Chung M."/>
            <person name="Chen C."/>
            <person name="Shaw J."/>
            <person name="Wu H."/>
            <person name="Hsiao K."/>
            <person name="Chao Y."/>
            <person name="Chu M."/>
            <person name="Cheng C."/>
            <person name="Hour A."/>
            <person name="Lee P."/>
            <person name="Lin S."/>
            <person name="Lin Y."/>
            <person name="Liou J."/>
            <person name="Liu S."/>
            <person name="Hsing Y."/>
            <person name="Raghuvanshi S."/>
            <person name="Mohanty A."/>
            <person name="Bharti A.K."/>
            <person name="Gaur A."/>
            <person name="Gupta V."/>
            <person name="Kumar D."/>
            <person name="Ravi V."/>
            <person name="Vij S."/>
            <person name="Kapur A."/>
            <person name="Khurana P."/>
            <person name="Khurana P."/>
            <person name="Khurana J.P."/>
            <person name="Tyagi A.K."/>
            <person name="Gaikwad K."/>
            <person name="Singh A."/>
            <person name="Dalal V."/>
            <person name="Srivastava S."/>
            <person name="Dixit A."/>
            <person name="Pal A.K."/>
            <person name="Ghazi I.A."/>
            <person name="Yadav M."/>
            <person name="Pandit A."/>
            <person name="Bhargava A."/>
            <person name="Sureshbabu K."/>
            <person name="Batra K."/>
            <person name="Sharma T.R."/>
            <person name="Mohapatra T."/>
            <person name="Singh N.K."/>
            <person name="Messing J."/>
            <person name="Nelson A.B."/>
            <person name="Fuks G."/>
            <person name="Kavchok S."/>
            <person name="Keizer G."/>
            <person name="Linton E."/>
            <person name="Llaca V."/>
            <person name="Song R."/>
            <person name="Tanyolac B."/>
            <person name="Young S."/>
            <person name="Ho-Il K."/>
            <person name="Hahn J.H."/>
            <person name="Sangsakoo G."/>
            <person name="Vanavichit A."/>
            <person name="de Mattos Luiz.A.T."/>
            <person name="Zimmer P.D."/>
            <person name="Malone G."/>
            <person name="Dellagostin O."/>
            <person name="de Oliveira A.C."/>
            <person name="Bevan M."/>
            <person name="Bancroft I."/>
            <person name="Minx P."/>
            <person name="Cordum H."/>
            <person name="Wilson R."/>
            <person name="Cheng Z."/>
            <person name="Jin W."/>
            <person name="Jiang J."/>
            <person name="Leong S.A."/>
            <person name="Iwama H."/>
            <person name="Gojobori T."/>
            <person name="Itoh T."/>
            <person name="Niimura Y."/>
            <person name="Fujii Y."/>
            <person name="Habara T."/>
            <person name="Sakai H."/>
            <person name="Sato Y."/>
            <person name="Wilson G."/>
            <person name="Kumar K."/>
            <person name="McCouch S."/>
            <person name="Juretic N."/>
            <person name="Hoen D."/>
            <person name="Wright S."/>
            <person name="Bruskiewich R."/>
            <person name="Bureau T."/>
            <person name="Miyao A."/>
            <person name="Hirochika H."/>
            <person name="Nishikawa T."/>
            <person name="Kadowaki K."/>
            <person name="Sugiura M."/>
            <person name="Burr B."/>
            <person name="Sasaki T."/>
        </authorList>
    </citation>
    <scope>NUCLEOTIDE SEQUENCE [LARGE SCALE GENOMIC DNA]</scope>
    <source>
        <strain evidence="6">cv. Nipponbare</strain>
    </source>
</reference>
<feature type="region of interest" description="Disordered" evidence="2">
    <location>
        <begin position="65"/>
        <end position="120"/>
    </location>
</feature>
<dbReference type="GO" id="GO:0030246">
    <property type="term" value="F:carbohydrate binding"/>
    <property type="evidence" value="ECO:0007669"/>
    <property type="project" value="UniProtKB-KW"/>
</dbReference>
<reference evidence="6" key="3">
    <citation type="journal article" date="2008" name="Nucleic Acids Res.">
        <title>The rice annotation project database (RAP-DB): 2008 update.</title>
        <authorList>
            <consortium name="The rice annotation project (RAP)"/>
        </authorList>
    </citation>
    <scope>GENOME REANNOTATION</scope>
    <source>
        <strain evidence="6">cv. Nipponbare</strain>
    </source>
</reference>
<name>Q5ZCQ9_ORYSJ</name>
<dbReference type="Proteomes" id="UP000817658">
    <property type="component" value="Chromosome 1"/>
</dbReference>